<name>A0ABV9EEN6_9ACTN</name>
<proteinExistence type="predicted"/>
<comment type="caution">
    <text evidence="1">The sequence shown here is derived from an EMBL/GenBank/DDBJ whole genome shotgun (WGS) entry which is preliminary data.</text>
</comment>
<dbReference type="Proteomes" id="UP001595891">
    <property type="component" value="Unassembled WGS sequence"/>
</dbReference>
<keyword evidence="2" id="KW-1185">Reference proteome</keyword>
<dbReference type="EMBL" id="JBHSFN010000010">
    <property type="protein sequence ID" value="MFC4588011.1"/>
    <property type="molecule type" value="Genomic_DNA"/>
</dbReference>
<evidence type="ECO:0000313" key="2">
    <source>
        <dbReference type="Proteomes" id="UP001595891"/>
    </source>
</evidence>
<protein>
    <submittedName>
        <fullName evidence="1">Uncharacterized protein</fullName>
    </submittedName>
</protein>
<gene>
    <name evidence="1" type="ORF">ACFO8L_18105</name>
</gene>
<accession>A0ABV9EEN6</accession>
<reference evidence="2" key="1">
    <citation type="journal article" date="2019" name="Int. J. Syst. Evol. Microbiol.">
        <title>The Global Catalogue of Microorganisms (GCM) 10K type strain sequencing project: providing services to taxonomists for standard genome sequencing and annotation.</title>
        <authorList>
            <consortium name="The Broad Institute Genomics Platform"/>
            <consortium name="The Broad Institute Genome Sequencing Center for Infectious Disease"/>
            <person name="Wu L."/>
            <person name="Ma J."/>
        </authorList>
    </citation>
    <scope>NUCLEOTIDE SEQUENCE [LARGE SCALE GENOMIC DNA]</scope>
    <source>
        <strain evidence="2">CCUG 49560</strain>
    </source>
</reference>
<sequence length="124" mass="13623">MPEPTKLWFPHSPRGEGGKFTRHADGGTFASPRDLLIAVNDLRINCEEMVHTTANEFRTAGCDTGTARVMFYTVDPGHKLPRSLTQDRSGGYRVLGRNWLLVADADPRFGQAVAKHIGGRVMSG</sequence>
<organism evidence="1 2">
    <name type="scientific">Sphaerisporangium corydalis</name>
    <dbReference type="NCBI Taxonomy" id="1441875"/>
    <lineage>
        <taxon>Bacteria</taxon>
        <taxon>Bacillati</taxon>
        <taxon>Actinomycetota</taxon>
        <taxon>Actinomycetes</taxon>
        <taxon>Streptosporangiales</taxon>
        <taxon>Streptosporangiaceae</taxon>
        <taxon>Sphaerisporangium</taxon>
    </lineage>
</organism>
<dbReference type="RefSeq" id="WP_262840783.1">
    <property type="nucleotide sequence ID" value="NZ_JANZYP010000002.1"/>
</dbReference>
<evidence type="ECO:0000313" key="1">
    <source>
        <dbReference type="EMBL" id="MFC4588011.1"/>
    </source>
</evidence>